<dbReference type="PROSITE" id="PS50042">
    <property type="entry name" value="CNMP_BINDING_3"/>
    <property type="match status" value="1"/>
</dbReference>
<dbReference type="Gene3D" id="2.60.120.10">
    <property type="entry name" value="Jelly Rolls"/>
    <property type="match status" value="1"/>
</dbReference>
<evidence type="ECO:0000313" key="7">
    <source>
        <dbReference type="Proteomes" id="UP001154312"/>
    </source>
</evidence>
<dbReference type="AlphaFoldDB" id="A0A9X4H5W9"/>
<dbReference type="CDD" id="cd00038">
    <property type="entry name" value="CAP_ED"/>
    <property type="match status" value="1"/>
</dbReference>
<dbReference type="PANTHER" id="PTHR24567:SF58">
    <property type="entry name" value="CYCLIC AMP-BINDING REGULATORY PROTEIN"/>
    <property type="match status" value="1"/>
</dbReference>
<dbReference type="Pfam" id="PF00027">
    <property type="entry name" value="cNMP_binding"/>
    <property type="match status" value="1"/>
</dbReference>
<dbReference type="InterPro" id="IPR036390">
    <property type="entry name" value="WH_DNA-bd_sf"/>
</dbReference>
<dbReference type="SMART" id="SM00419">
    <property type="entry name" value="HTH_CRP"/>
    <property type="match status" value="1"/>
</dbReference>
<evidence type="ECO:0000256" key="3">
    <source>
        <dbReference type="ARBA" id="ARBA00023163"/>
    </source>
</evidence>
<dbReference type="InterPro" id="IPR050397">
    <property type="entry name" value="Env_Response_Regulators"/>
</dbReference>
<dbReference type="InterPro" id="IPR012318">
    <property type="entry name" value="HTH_CRP"/>
</dbReference>
<keyword evidence="1" id="KW-0805">Transcription regulation</keyword>
<gene>
    <name evidence="6" type="ORF">L7E55_16850</name>
</gene>
<feature type="domain" description="Cyclic nucleotide-binding" evidence="4">
    <location>
        <begin position="14"/>
        <end position="111"/>
    </location>
</feature>
<dbReference type="SUPFAM" id="SSF51206">
    <property type="entry name" value="cAMP-binding domain-like"/>
    <property type="match status" value="1"/>
</dbReference>
<evidence type="ECO:0000259" key="5">
    <source>
        <dbReference type="PROSITE" id="PS51063"/>
    </source>
</evidence>
<dbReference type="RefSeq" id="WP_277445530.1">
    <property type="nucleotide sequence ID" value="NZ_JAKOAV010000056.1"/>
</dbReference>
<keyword evidence="7" id="KW-1185">Reference proteome</keyword>
<feature type="domain" description="HTH crp-type" evidence="5">
    <location>
        <begin position="155"/>
        <end position="223"/>
    </location>
</feature>
<evidence type="ECO:0000313" key="6">
    <source>
        <dbReference type="EMBL" id="MDF9409993.1"/>
    </source>
</evidence>
<evidence type="ECO:0000256" key="1">
    <source>
        <dbReference type="ARBA" id="ARBA00023015"/>
    </source>
</evidence>
<dbReference type="InterPro" id="IPR014710">
    <property type="entry name" value="RmlC-like_jellyroll"/>
</dbReference>
<dbReference type="PROSITE" id="PS51063">
    <property type="entry name" value="HTH_CRP_2"/>
    <property type="match status" value="1"/>
</dbReference>
<evidence type="ECO:0000256" key="2">
    <source>
        <dbReference type="ARBA" id="ARBA00023125"/>
    </source>
</evidence>
<dbReference type="GO" id="GO:0003677">
    <property type="term" value="F:DNA binding"/>
    <property type="evidence" value="ECO:0007669"/>
    <property type="project" value="UniProtKB-KW"/>
</dbReference>
<dbReference type="GO" id="GO:0005829">
    <property type="term" value="C:cytosol"/>
    <property type="evidence" value="ECO:0007669"/>
    <property type="project" value="TreeGrafter"/>
</dbReference>
<dbReference type="InterPro" id="IPR000595">
    <property type="entry name" value="cNMP-bd_dom"/>
</dbReference>
<keyword evidence="3" id="KW-0804">Transcription</keyword>
<dbReference type="Proteomes" id="UP001154312">
    <property type="component" value="Unassembled WGS sequence"/>
</dbReference>
<dbReference type="PANTHER" id="PTHR24567">
    <property type="entry name" value="CRP FAMILY TRANSCRIPTIONAL REGULATORY PROTEIN"/>
    <property type="match status" value="1"/>
</dbReference>
<dbReference type="SUPFAM" id="SSF46785">
    <property type="entry name" value="Winged helix' DNA-binding domain"/>
    <property type="match status" value="1"/>
</dbReference>
<dbReference type="SMART" id="SM00100">
    <property type="entry name" value="cNMP"/>
    <property type="match status" value="1"/>
</dbReference>
<name>A0A9X4H5W9_9FIRM</name>
<dbReference type="EMBL" id="JAKOAV010000056">
    <property type="protein sequence ID" value="MDF9409993.1"/>
    <property type="molecule type" value="Genomic_DNA"/>
</dbReference>
<evidence type="ECO:0000259" key="4">
    <source>
        <dbReference type="PROSITE" id="PS50042"/>
    </source>
</evidence>
<proteinExistence type="predicted"/>
<accession>A0A9X4H5W9</accession>
<dbReference type="InterPro" id="IPR018490">
    <property type="entry name" value="cNMP-bd_dom_sf"/>
</dbReference>
<dbReference type="GO" id="GO:0003700">
    <property type="term" value="F:DNA-binding transcription factor activity"/>
    <property type="evidence" value="ECO:0007669"/>
    <property type="project" value="TreeGrafter"/>
</dbReference>
<sequence>MYMKWMKVLSKCELFRGISPDELNVVFGCLKPNVNSYEKNDWVAVAGEKFTGLGVVLSGEVVVAKENAAGNRVIMAVCGPGEMFGEMAAFSGDGVWPVTVAARTTCTVMFLPAGKIVGNCENSCMSHRQLITNMLEIVSGKALMLHRKVEYLAIKSLREKISTFLLEQYKRTGNTTFMMPLKRNELADFLNVSRPSLSREMSRLRDEGVIEFHRDSMKIKEVDALKGMSV</sequence>
<comment type="caution">
    <text evidence="6">The sequence shown here is derived from an EMBL/GenBank/DDBJ whole genome shotgun (WGS) entry which is preliminary data.</text>
</comment>
<protein>
    <submittedName>
        <fullName evidence="6">Crp/Fnr family transcriptional regulator</fullName>
    </submittedName>
</protein>
<keyword evidence="2" id="KW-0238">DNA-binding</keyword>
<dbReference type="Pfam" id="PF13545">
    <property type="entry name" value="HTH_Crp_2"/>
    <property type="match status" value="1"/>
</dbReference>
<organism evidence="6 7">
    <name type="scientific">Pelotomaculum isophthalicicum JI</name>
    <dbReference type="NCBI Taxonomy" id="947010"/>
    <lineage>
        <taxon>Bacteria</taxon>
        <taxon>Bacillati</taxon>
        <taxon>Bacillota</taxon>
        <taxon>Clostridia</taxon>
        <taxon>Eubacteriales</taxon>
        <taxon>Desulfotomaculaceae</taxon>
        <taxon>Pelotomaculum</taxon>
    </lineage>
</organism>
<reference evidence="6" key="1">
    <citation type="submission" date="2022-02" db="EMBL/GenBank/DDBJ databases">
        <authorList>
            <person name="Leng L."/>
        </authorList>
    </citation>
    <scope>NUCLEOTIDE SEQUENCE</scope>
    <source>
        <strain evidence="6">JI</strain>
    </source>
</reference>